<reference evidence="3" key="1">
    <citation type="submission" date="2017-03" db="EMBL/GenBank/DDBJ databases">
        <title>Phytopthora megakarya and P. palmivora, two closely related causual agents of cacao black pod achieved similar genome size and gene model numbers by different mechanisms.</title>
        <authorList>
            <person name="Ali S."/>
            <person name="Shao J."/>
            <person name="Larry D.J."/>
            <person name="Kronmiller B."/>
            <person name="Shen D."/>
            <person name="Strem M.D."/>
            <person name="Melnick R.L."/>
            <person name="Guiltinan M.J."/>
            <person name="Tyler B.M."/>
            <person name="Meinhardt L.W."/>
            <person name="Bailey B.A."/>
        </authorList>
    </citation>
    <scope>NUCLEOTIDE SEQUENCE [LARGE SCALE GENOMIC DNA]</scope>
    <source>
        <strain evidence="3">zdho120</strain>
    </source>
</reference>
<keyword evidence="3" id="KW-1185">Reference proteome</keyword>
<organism evidence="2 3">
    <name type="scientific">Phytophthora megakarya</name>
    <dbReference type="NCBI Taxonomy" id="4795"/>
    <lineage>
        <taxon>Eukaryota</taxon>
        <taxon>Sar</taxon>
        <taxon>Stramenopiles</taxon>
        <taxon>Oomycota</taxon>
        <taxon>Peronosporomycetes</taxon>
        <taxon>Peronosporales</taxon>
        <taxon>Peronosporaceae</taxon>
        <taxon>Phytophthora</taxon>
    </lineage>
</organism>
<proteinExistence type="predicted"/>
<feature type="compositionally biased region" description="Polar residues" evidence="1">
    <location>
        <begin position="278"/>
        <end position="289"/>
    </location>
</feature>
<feature type="region of interest" description="Disordered" evidence="1">
    <location>
        <begin position="262"/>
        <end position="315"/>
    </location>
</feature>
<protein>
    <submittedName>
        <fullName evidence="2">Uncharacterized protein</fullName>
    </submittedName>
</protein>
<dbReference type="AlphaFoldDB" id="A0A225WT06"/>
<dbReference type="OrthoDB" id="123891at2759"/>
<evidence type="ECO:0000313" key="3">
    <source>
        <dbReference type="Proteomes" id="UP000198211"/>
    </source>
</evidence>
<dbReference type="EMBL" id="NBNE01000286">
    <property type="protein sequence ID" value="OWZ20823.1"/>
    <property type="molecule type" value="Genomic_DNA"/>
</dbReference>
<evidence type="ECO:0000313" key="2">
    <source>
        <dbReference type="EMBL" id="OWZ20823.1"/>
    </source>
</evidence>
<dbReference type="Proteomes" id="UP000198211">
    <property type="component" value="Unassembled WGS sequence"/>
</dbReference>
<accession>A0A225WT06</accession>
<name>A0A225WT06_9STRA</name>
<evidence type="ECO:0000256" key="1">
    <source>
        <dbReference type="SAM" id="MobiDB-lite"/>
    </source>
</evidence>
<feature type="compositionally biased region" description="Polar residues" evidence="1">
    <location>
        <begin position="301"/>
        <end position="315"/>
    </location>
</feature>
<comment type="caution">
    <text evidence="2">The sequence shown here is derived from an EMBL/GenBank/DDBJ whole genome shotgun (WGS) entry which is preliminary data.</text>
</comment>
<gene>
    <name evidence="2" type="ORF">PHMEG_0004712</name>
</gene>
<sequence>MILFNLHILWKVDVLQWLVKHDQLDGEGPASRGGKVKVKLVLSGRWTEEQVQTIEVTQDELNPRAVSDEEALDGVGTFVGSAICTSRVRPGGARVWDCGFVVVYKWSMHQLQGWLDVTFNGSEVAILYSPESTQDVAVEVYSLQPCSGNSPSLVTAMKMKDSHVYNAFNGIGRTATRDAKALLNAVGGKAIDESKAVPRPDISTLEVSEIPVRHILDYVFYKEGGRVQPAGVSFGDKIFDIGAVGVQDDPLLNSGDTGVVLSDGLSDSEDDLADRSTGVRTTGPAQQPTLKRRKLEASAPVTRQTSADNNIPGTT</sequence>